<evidence type="ECO:0000313" key="2">
    <source>
        <dbReference type="EMBL" id="EMI21323.1"/>
    </source>
</evidence>
<accession>M5RPR9</accession>
<keyword evidence="1" id="KW-0812">Transmembrane</keyword>
<feature type="transmembrane region" description="Helical" evidence="1">
    <location>
        <begin position="207"/>
        <end position="223"/>
    </location>
</feature>
<keyword evidence="1" id="KW-1133">Transmembrane helix</keyword>
<dbReference type="PATRIC" id="fig|1265738.3.peg.1736"/>
<evidence type="ECO:0000313" key="3">
    <source>
        <dbReference type="Proteomes" id="UP000011991"/>
    </source>
</evidence>
<dbReference type="AlphaFoldDB" id="M5RPR9"/>
<keyword evidence="1" id="KW-0472">Membrane</keyword>
<name>M5RPR9_9BACT</name>
<sequence>MVSDIVSLGLQDELIGEAITIPPGEKVTVQLPFSVLNAVERGFGSIVVSGRDVQSKVIHFDVGSTTENGIWMRWLAWGCFGLATLAAVIFTRRQKLLSRFCRNPRDVQGERHRAGAVLDLFSFSPENERVRLAPIANGLEIELGVDESRPMDQEESITTDELVAMRAPDGRAVEITGFSPEADLCWVKVLSGGPAERERAWARRKQRLAFMSAIACCIFAIGIKHSSLVAEIVQFTFDALHLS</sequence>
<dbReference type="EMBL" id="ANOG01000258">
    <property type="protein sequence ID" value="EMI21323.1"/>
    <property type="molecule type" value="Genomic_DNA"/>
</dbReference>
<proteinExistence type="predicted"/>
<comment type="caution">
    <text evidence="2">The sequence shown here is derived from an EMBL/GenBank/DDBJ whole genome shotgun (WGS) entry which is preliminary data.</text>
</comment>
<protein>
    <submittedName>
        <fullName evidence="2">Membrane protein</fullName>
    </submittedName>
</protein>
<dbReference type="Proteomes" id="UP000011991">
    <property type="component" value="Unassembled WGS sequence"/>
</dbReference>
<feature type="transmembrane region" description="Helical" evidence="1">
    <location>
        <begin position="70"/>
        <end position="90"/>
    </location>
</feature>
<keyword evidence="3" id="KW-1185">Reference proteome</keyword>
<gene>
    <name evidence="2" type="ORF">RMSM_01741</name>
</gene>
<organism evidence="2 3">
    <name type="scientific">Rhodopirellula maiorica SM1</name>
    <dbReference type="NCBI Taxonomy" id="1265738"/>
    <lineage>
        <taxon>Bacteria</taxon>
        <taxon>Pseudomonadati</taxon>
        <taxon>Planctomycetota</taxon>
        <taxon>Planctomycetia</taxon>
        <taxon>Pirellulales</taxon>
        <taxon>Pirellulaceae</taxon>
        <taxon>Novipirellula</taxon>
    </lineage>
</organism>
<reference evidence="2 3" key="1">
    <citation type="journal article" date="2013" name="Mar. Genomics">
        <title>Expression of sulfatases in Rhodopirellula baltica and the diversity of sulfatases in the genus Rhodopirellula.</title>
        <authorList>
            <person name="Wegner C.E."/>
            <person name="Richter-Heitmann T."/>
            <person name="Klindworth A."/>
            <person name="Klockow C."/>
            <person name="Richter M."/>
            <person name="Achstetter T."/>
            <person name="Glockner F.O."/>
            <person name="Harder J."/>
        </authorList>
    </citation>
    <scope>NUCLEOTIDE SEQUENCE [LARGE SCALE GENOMIC DNA]</scope>
    <source>
        <strain evidence="2 3">SM1</strain>
    </source>
</reference>
<evidence type="ECO:0000256" key="1">
    <source>
        <dbReference type="SAM" id="Phobius"/>
    </source>
</evidence>